<name>A0ABQ7XJF2_BRANA</name>
<keyword evidence="5 6" id="KW-0472">Membrane</keyword>
<feature type="transmembrane region" description="Helical" evidence="6">
    <location>
        <begin position="12"/>
        <end position="29"/>
    </location>
</feature>
<feature type="transmembrane region" description="Helical" evidence="6">
    <location>
        <begin position="204"/>
        <end position="225"/>
    </location>
</feature>
<feature type="transmembrane region" description="Helical" evidence="6">
    <location>
        <begin position="293"/>
        <end position="312"/>
    </location>
</feature>
<dbReference type="Proteomes" id="UP000824890">
    <property type="component" value="Unassembled WGS sequence"/>
</dbReference>
<dbReference type="InterPro" id="IPR037185">
    <property type="entry name" value="EmrE-like"/>
</dbReference>
<gene>
    <name evidence="8" type="ORF">HID58_084336</name>
</gene>
<dbReference type="Pfam" id="PF00892">
    <property type="entry name" value="EamA"/>
    <property type="match status" value="2"/>
</dbReference>
<feature type="transmembrane region" description="Helical" evidence="6">
    <location>
        <begin position="41"/>
        <end position="61"/>
    </location>
</feature>
<protein>
    <recommendedName>
        <fullName evidence="6">WAT1-related protein</fullName>
    </recommendedName>
</protein>
<feature type="domain" description="EamA" evidence="7">
    <location>
        <begin position="174"/>
        <end position="312"/>
    </location>
</feature>
<evidence type="ECO:0000259" key="7">
    <source>
        <dbReference type="Pfam" id="PF00892"/>
    </source>
</evidence>
<evidence type="ECO:0000256" key="6">
    <source>
        <dbReference type="RuleBase" id="RU363077"/>
    </source>
</evidence>
<dbReference type="InterPro" id="IPR030184">
    <property type="entry name" value="WAT1-related"/>
</dbReference>
<evidence type="ECO:0000256" key="5">
    <source>
        <dbReference type="ARBA" id="ARBA00023136"/>
    </source>
</evidence>
<dbReference type="EMBL" id="JAGKQM010000019">
    <property type="protein sequence ID" value="KAH0856075.1"/>
    <property type="molecule type" value="Genomic_DNA"/>
</dbReference>
<evidence type="ECO:0000313" key="9">
    <source>
        <dbReference type="Proteomes" id="UP000824890"/>
    </source>
</evidence>
<reference evidence="8 9" key="1">
    <citation type="submission" date="2021-05" db="EMBL/GenBank/DDBJ databases">
        <title>Genome Assembly of Synthetic Allotetraploid Brassica napus Reveals Homoeologous Exchanges between Subgenomes.</title>
        <authorList>
            <person name="Davis J.T."/>
        </authorList>
    </citation>
    <scope>NUCLEOTIDE SEQUENCE [LARGE SCALE GENOMIC DNA]</scope>
    <source>
        <strain evidence="9">cv. Da-Ae</strain>
        <tissue evidence="8">Seedling</tissue>
    </source>
</reference>
<keyword evidence="9" id="KW-1185">Reference proteome</keyword>
<organism evidence="8 9">
    <name type="scientific">Brassica napus</name>
    <name type="common">Rape</name>
    <dbReference type="NCBI Taxonomy" id="3708"/>
    <lineage>
        <taxon>Eukaryota</taxon>
        <taxon>Viridiplantae</taxon>
        <taxon>Streptophyta</taxon>
        <taxon>Embryophyta</taxon>
        <taxon>Tracheophyta</taxon>
        <taxon>Spermatophyta</taxon>
        <taxon>Magnoliopsida</taxon>
        <taxon>eudicotyledons</taxon>
        <taxon>Gunneridae</taxon>
        <taxon>Pentapetalae</taxon>
        <taxon>rosids</taxon>
        <taxon>malvids</taxon>
        <taxon>Brassicales</taxon>
        <taxon>Brassicaceae</taxon>
        <taxon>Brassiceae</taxon>
        <taxon>Brassica</taxon>
    </lineage>
</organism>
<dbReference type="PANTHER" id="PTHR31218">
    <property type="entry name" value="WAT1-RELATED PROTEIN"/>
    <property type="match status" value="1"/>
</dbReference>
<keyword evidence="4 6" id="KW-1133">Transmembrane helix</keyword>
<feature type="domain" description="EamA" evidence="7">
    <location>
        <begin position="11"/>
        <end position="142"/>
    </location>
</feature>
<comment type="caution">
    <text evidence="8">The sequence shown here is derived from an EMBL/GenBank/DDBJ whole genome shotgun (WGS) entry which is preliminary data.</text>
</comment>
<comment type="similarity">
    <text evidence="2 6">Belongs to the drug/metabolite transporter (DMT) superfamily. Plant drug/metabolite exporter (P-DME) (TC 2.A.7.4) family.</text>
</comment>
<evidence type="ECO:0000256" key="4">
    <source>
        <dbReference type="ARBA" id="ARBA00022989"/>
    </source>
</evidence>
<feature type="transmembrane region" description="Helical" evidence="6">
    <location>
        <begin position="268"/>
        <end position="287"/>
    </location>
</feature>
<evidence type="ECO:0000256" key="1">
    <source>
        <dbReference type="ARBA" id="ARBA00004141"/>
    </source>
</evidence>
<comment type="subcellular location">
    <subcellularLocation>
        <location evidence="1 6">Membrane</location>
        <topology evidence="1 6">Multi-pass membrane protein</topology>
    </subcellularLocation>
</comment>
<feature type="transmembrane region" description="Helical" evidence="6">
    <location>
        <begin position="237"/>
        <end position="256"/>
    </location>
</feature>
<proteinExistence type="inferred from homology"/>
<feature type="transmembrane region" description="Helical" evidence="6">
    <location>
        <begin position="124"/>
        <end position="144"/>
    </location>
</feature>
<evidence type="ECO:0000256" key="3">
    <source>
        <dbReference type="ARBA" id="ARBA00022692"/>
    </source>
</evidence>
<evidence type="ECO:0000313" key="8">
    <source>
        <dbReference type="EMBL" id="KAH0856075.1"/>
    </source>
</evidence>
<dbReference type="InterPro" id="IPR000620">
    <property type="entry name" value="EamA_dom"/>
</dbReference>
<sequence length="408" mass="44762">MVKLDGKLWKAVIMMSIINIALSGVNVMFKKMLNQGVNRMVAATYRLAAGTLFLTPLAIFLERHNRPKLTGSILTSLVQYFFLIGLQYTSSTFALAFSNMVPSITFAMALVFRQETLNIKNNIGRAKVLGTMICICGALVLTLYTGASLTPQNAQTETQTSNSPTTAVTQKWAMGSVMLIISILIWSSWFIVQAKICRKYPCQYTSTAILSFFGVIQSALLSLISERSISMWVVKEKFQVLALLYSGIVGSGLCYVGMSWCLQQRGPVFTSSFIPLIQVFAAFFSFSFLHEQIYCGSVIGSVVIIVGLYILLWGKSKDKPTQVTKQEPLNLDLEDSGTAPKELNSAAHPYNDLILSQPSLHLKSLNSDHLSLTCSFSAIANKSLIFLANLRLLGAAMSVSSHDSCYGV</sequence>
<evidence type="ECO:0000256" key="2">
    <source>
        <dbReference type="ARBA" id="ARBA00007635"/>
    </source>
</evidence>
<feature type="transmembrane region" description="Helical" evidence="6">
    <location>
        <begin position="172"/>
        <end position="192"/>
    </location>
</feature>
<keyword evidence="3 6" id="KW-0812">Transmembrane</keyword>
<dbReference type="SUPFAM" id="SSF103481">
    <property type="entry name" value="Multidrug resistance efflux transporter EmrE"/>
    <property type="match status" value="2"/>
</dbReference>
<accession>A0ABQ7XJF2</accession>